<dbReference type="Pfam" id="PF10093">
    <property type="entry name" value="EarP"/>
    <property type="match status" value="1"/>
</dbReference>
<keyword evidence="9" id="KW-1185">Reference proteome</keyword>
<organism evidence="8 9">
    <name type="scientific">Pseudomonas fluvialis</name>
    <dbReference type="NCBI Taxonomy" id="1793966"/>
    <lineage>
        <taxon>Bacteria</taxon>
        <taxon>Pseudomonadati</taxon>
        <taxon>Pseudomonadota</taxon>
        <taxon>Gammaproteobacteria</taxon>
        <taxon>Pseudomonadales</taxon>
        <taxon>Pseudomonadaceae</taxon>
        <taxon>Pseudomonas</taxon>
    </lineage>
</organism>
<keyword evidence="1" id="KW-0328">Glycosyltransferase</keyword>
<name>A0A7X0BXH9_9PSED</name>
<protein>
    <recommendedName>
        <fullName evidence="5">Protein-arginine rhamnosyltransferase</fullName>
    </recommendedName>
    <alternativeName>
        <fullName evidence="6">EF-P arginine rhamnosyltransferase</fullName>
    </alternativeName>
</protein>
<evidence type="ECO:0000256" key="2">
    <source>
        <dbReference type="ARBA" id="ARBA00022679"/>
    </source>
</evidence>
<dbReference type="PIRSF" id="PIRSF015557">
    <property type="entry name" value="UCP015557"/>
    <property type="match status" value="1"/>
</dbReference>
<dbReference type="GO" id="GO:0106361">
    <property type="term" value="F:protein-arginine rhamnosyltransferase activity"/>
    <property type="evidence" value="ECO:0007669"/>
    <property type="project" value="InterPro"/>
</dbReference>
<evidence type="ECO:0000256" key="6">
    <source>
        <dbReference type="ARBA" id="ARBA00030025"/>
    </source>
</evidence>
<comment type="catalytic activity">
    <reaction evidence="7">
        <text>dTDP-beta-L-rhamnose + L-arginyl-[protein] = N(omega)-(alpha-L-rhamnosyl)-L-arginyl-[protein] + dTDP + H(+)</text>
        <dbReference type="Rhea" id="RHEA:66692"/>
        <dbReference type="Rhea" id="RHEA-COMP:10532"/>
        <dbReference type="Rhea" id="RHEA-COMP:17096"/>
        <dbReference type="ChEBI" id="CHEBI:15378"/>
        <dbReference type="ChEBI" id="CHEBI:29965"/>
        <dbReference type="ChEBI" id="CHEBI:57510"/>
        <dbReference type="ChEBI" id="CHEBI:58369"/>
        <dbReference type="ChEBI" id="CHEBI:167445"/>
    </reaction>
    <physiologicalReaction direction="left-to-right" evidence="7">
        <dbReference type="Rhea" id="RHEA:66693"/>
    </physiologicalReaction>
</comment>
<accession>A0A7X0BXH9</accession>
<evidence type="ECO:0000256" key="4">
    <source>
        <dbReference type="ARBA" id="ARBA00024346"/>
    </source>
</evidence>
<evidence type="ECO:0000256" key="7">
    <source>
        <dbReference type="ARBA" id="ARBA00048472"/>
    </source>
</evidence>
<evidence type="ECO:0000256" key="5">
    <source>
        <dbReference type="ARBA" id="ARBA00024416"/>
    </source>
</evidence>
<dbReference type="EMBL" id="JACHLL010000008">
    <property type="protein sequence ID" value="MBB6343301.1"/>
    <property type="molecule type" value="Genomic_DNA"/>
</dbReference>
<evidence type="ECO:0000313" key="8">
    <source>
        <dbReference type="EMBL" id="MBB6343301.1"/>
    </source>
</evidence>
<dbReference type="AlphaFoldDB" id="A0A7X0BXH9"/>
<gene>
    <name evidence="8" type="ORF">HNP49_003503</name>
</gene>
<reference evidence="8 9" key="1">
    <citation type="submission" date="2020-08" db="EMBL/GenBank/DDBJ databases">
        <title>Functional genomics of gut bacteria from endangered species of beetles.</title>
        <authorList>
            <person name="Carlos-Shanley C."/>
        </authorList>
    </citation>
    <scope>NUCLEOTIDE SEQUENCE [LARGE SCALE GENOMIC DNA]</scope>
    <source>
        <strain evidence="8 9">S00202</strain>
    </source>
</reference>
<evidence type="ECO:0000256" key="3">
    <source>
        <dbReference type="ARBA" id="ARBA00024303"/>
    </source>
</evidence>
<dbReference type="InterPro" id="IPR016633">
    <property type="entry name" value="EarP"/>
</dbReference>
<dbReference type="RefSeq" id="WP_184685436.1">
    <property type="nucleotide sequence ID" value="NZ_JACHLL010000008.1"/>
</dbReference>
<dbReference type="Proteomes" id="UP000557193">
    <property type="component" value="Unassembled WGS sequence"/>
</dbReference>
<comment type="similarity">
    <text evidence="4">Belongs to the glycosyltransferase 104 family.</text>
</comment>
<proteinExistence type="inferred from homology"/>
<dbReference type="NCBIfam" id="TIGR03837">
    <property type="entry name" value="efp_Arg_rhamno"/>
    <property type="match status" value="1"/>
</dbReference>
<comment type="caution">
    <text evidence="8">The sequence shown here is derived from an EMBL/GenBank/DDBJ whole genome shotgun (WGS) entry which is preliminary data.</text>
</comment>
<evidence type="ECO:0000256" key="1">
    <source>
        <dbReference type="ARBA" id="ARBA00022676"/>
    </source>
</evidence>
<comment type="function">
    <text evidence="3">Protein-arginine rhamnosyltransferase that catalyzes the transfer of a single rhamnose to elongation factor P (EF-P) on 'Lys-32', a modification required for EF-P-dependent rescue of polyproline stalled ribosomes.</text>
</comment>
<keyword evidence="2" id="KW-0808">Transferase</keyword>
<evidence type="ECO:0000313" key="9">
    <source>
        <dbReference type="Proteomes" id="UP000557193"/>
    </source>
</evidence>
<sequence length="382" mass="42224">MAGQWDIFCAVVDNYGDIGVTLRLARQLVAEQGVAVRLWVDDLRSLQPLCPATSLTEPQQWLEGVEVRAWTVEATADVVPGEVVIEAFACELPATFIAAMAAQPRPPLWLNLEYLSAEDWVAGCHALPSPQPSGLRKFFFFPGFTEGTGGLLREGDLLACRDALQADVAARTAFLERLGVTLQAGARLISLFAYENTGLGEWLEAMAGGEEAVQLLVPQGRIQAQLQDWLGVAAMQPGQVWQRGCLQVQLLSFMEQGDYDRLLWCCDFNAVRGEDSFVRAQWAARPLLWHIYQQAEDAHWDKLEAFLGLYVEGLSEPAALALLGLWRAWNAGQGMGPAWQVLQPHWLELAEHARQWSARKAAYPDLATALAQFYRNSLSCAA</sequence>